<reference evidence="2" key="1">
    <citation type="submission" date="2020-02" db="EMBL/GenBank/DDBJ databases">
        <title>Development of a multiplex PCR-based assay for rapid serotyping of Erysipelothrix species.</title>
        <authorList>
            <person name="Shimoji Y."/>
            <person name="Shiraiwa K."/>
            <person name="Tominaga H."/>
            <person name="Nishikawa S."/>
            <person name="Eguchi M."/>
            <person name="Hikono H."/>
            <person name="Ogawa Y."/>
        </authorList>
    </citation>
    <scope>NUCLEOTIDE SEQUENCE</scope>
    <source>
        <strain evidence="2">Wittling</strain>
    </source>
</reference>
<keyword evidence="1" id="KW-0812">Transmembrane</keyword>
<organism evidence="2">
    <name type="scientific">Erysipelothrix tonsillarum</name>
    <dbReference type="NCBI Taxonomy" id="38402"/>
    <lineage>
        <taxon>Bacteria</taxon>
        <taxon>Bacillati</taxon>
        <taxon>Bacillota</taxon>
        <taxon>Erysipelotrichia</taxon>
        <taxon>Erysipelotrichales</taxon>
        <taxon>Erysipelotrichaceae</taxon>
        <taxon>Erysipelothrix</taxon>
    </lineage>
</organism>
<sequence length="107" mass="12024">MIVIVSLLFFVVLLFTKTDEDGYKDSLVPVISSKSLNGFFTCLILISHFIGYVELHDIEFQVGKLITNYIGQLMVASFLFFSGYGIYSGIKKNDSYITNKFPGMSTL</sequence>
<feature type="transmembrane region" description="Helical" evidence="1">
    <location>
        <begin position="34"/>
        <end position="53"/>
    </location>
</feature>
<evidence type="ECO:0000256" key="1">
    <source>
        <dbReference type="SAM" id="Phobius"/>
    </source>
</evidence>
<accession>A0A6S6I6B2</accession>
<protein>
    <submittedName>
        <fullName evidence="2">Uncharacterized protein</fullName>
    </submittedName>
</protein>
<feature type="transmembrane region" description="Helical" evidence="1">
    <location>
        <begin position="65"/>
        <end position="87"/>
    </location>
</feature>
<evidence type="ECO:0000313" key="2">
    <source>
        <dbReference type="EMBL" id="BCB22751.1"/>
    </source>
</evidence>
<keyword evidence="1" id="KW-1133">Transmembrane helix</keyword>
<dbReference type="AlphaFoldDB" id="A0A6S6I6B2"/>
<proteinExistence type="predicted"/>
<dbReference type="EMBL" id="LC528610">
    <property type="protein sequence ID" value="BCB22751.1"/>
    <property type="molecule type" value="Genomic_DNA"/>
</dbReference>
<keyword evidence="1" id="KW-0472">Membrane</keyword>
<name>A0A6S6I6B2_9FIRM</name>